<name>A0A9W4XJ80_9PLEO</name>
<gene>
    <name evidence="14" type="ORF">PDIGIT_LOCUS155</name>
</gene>
<keyword evidence="9" id="KW-0472">Membrane</keyword>
<dbReference type="InterPro" id="IPR000223">
    <property type="entry name" value="Pept_S26A_signal_pept_1"/>
</dbReference>
<evidence type="ECO:0000313" key="14">
    <source>
        <dbReference type="EMBL" id="CAI6229387.1"/>
    </source>
</evidence>
<comment type="caution">
    <text evidence="14">The sequence shown here is derived from an EMBL/GenBank/DDBJ whole genome shotgun (WGS) entry which is preliminary data.</text>
</comment>
<evidence type="ECO:0000259" key="13">
    <source>
        <dbReference type="Pfam" id="PF10502"/>
    </source>
</evidence>
<dbReference type="GO" id="GO:0006465">
    <property type="term" value="P:signal peptide processing"/>
    <property type="evidence" value="ECO:0007669"/>
    <property type="project" value="InterPro"/>
</dbReference>
<dbReference type="InterPro" id="IPR019533">
    <property type="entry name" value="Peptidase_S26"/>
</dbReference>
<dbReference type="PANTHER" id="PTHR46041">
    <property type="entry name" value="MITOCHONDRIAL INNER MEMBRANE PROTEASE SUBUNIT 2"/>
    <property type="match status" value="1"/>
</dbReference>
<evidence type="ECO:0000313" key="15">
    <source>
        <dbReference type="Proteomes" id="UP001152607"/>
    </source>
</evidence>
<keyword evidence="7" id="KW-1133">Transmembrane helix</keyword>
<dbReference type="NCBIfam" id="TIGR02227">
    <property type="entry name" value="sigpep_I_bact"/>
    <property type="match status" value="1"/>
</dbReference>
<keyword evidence="3 11" id="KW-0645">Protease</keyword>
<dbReference type="GO" id="GO:0006627">
    <property type="term" value="P:protein processing involved in protein targeting to mitochondrion"/>
    <property type="evidence" value="ECO:0007669"/>
    <property type="project" value="InterPro"/>
</dbReference>
<feature type="region of interest" description="Disordered" evidence="12">
    <location>
        <begin position="1"/>
        <end position="65"/>
    </location>
</feature>
<keyword evidence="15" id="KW-1185">Reference proteome</keyword>
<keyword evidence="6 11" id="KW-0378">Hydrolase</keyword>
<evidence type="ECO:0000256" key="11">
    <source>
        <dbReference type="RuleBase" id="RU362041"/>
    </source>
</evidence>
<dbReference type="GO" id="GO:0004252">
    <property type="term" value="F:serine-type endopeptidase activity"/>
    <property type="evidence" value="ECO:0007669"/>
    <property type="project" value="InterPro"/>
</dbReference>
<dbReference type="Pfam" id="PF10502">
    <property type="entry name" value="Peptidase_S26"/>
    <property type="match status" value="1"/>
</dbReference>
<comment type="subcellular location">
    <subcellularLocation>
        <location evidence="1">Mitochondrion inner membrane</location>
        <topology evidence="1">Single-pass membrane protein</topology>
    </subcellularLocation>
</comment>
<feature type="domain" description="Peptidase S26" evidence="13">
    <location>
        <begin position="72"/>
        <end position="242"/>
    </location>
</feature>
<dbReference type="GO" id="GO:0042720">
    <property type="term" value="C:mitochondrial inner membrane peptidase complex"/>
    <property type="evidence" value="ECO:0007669"/>
    <property type="project" value="InterPro"/>
</dbReference>
<evidence type="ECO:0000256" key="1">
    <source>
        <dbReference type="ARBA" id="ARBA00004434"/>
    </source>
</evidence>
<proteinExistence type="inferred from homology"/>
<evidence type="ECO:0000256" key="9">
    <source>
        <dbReference type="ARBA" id="ARBA00023136"/>
    </source>
</evidence>
<keyword evidence="4" id="KW-0812">Transmembrane</keyword>
<evidence type="ECO:0000256" key="10">
    <source>
        <dbReference type="PIRSR" id="PIRSR600223-1"/>
    </source>
</evidence>
<dbReference type="PRINTS" id="PR00727">
    <property type="entry name" value="LEADERPTASE"/>
</dbReference>
<keyword evidence="5 11" id="KW-0999">Mitochondrion inner membrane</keyword>
<dbReference type="PANTHER" id="PTHR46041:SF2">
    <property type="entry name" value="MITOCHONDRIAL INNER MEMBRANE PROTEASE SUBUNIT 2"/>
    <property type="match status" value="1"/>
</dbReference>
<dbReference type="AlphaFoldDB" id="A0A9W4XJ80"/>
<reference evidence="14" key="1">
    <citation type="submission" date="2023-01" db="EMBL/GenBank/DDBJ databases">
        <authorList>
            <person name="Van Ghelder C."/>
            <person name="Rancurel C."/>
        </authorList>
    </citation>
    <scope>NUCLEOTIDE SEQUENCE</scope>
    <source>
        <strain evidence="14">CNCM I-4278</strain>
    </source>
</reference>
<comment type="similarity">
    <text evidence="2">Belongs to the peptidase S26 family. IMP2 subfamily.</text>
</comment>
<evidence type="ECO:0000256" key="5">
    <source>
        <dbReference type="ARBA" id="ARBA00022792"/>
    </source>
</evidence>
<dbReference type="EMBL" id="CAOQHR010000001">
    <property type="protein sequence ID" value="CAI6229387.1"/>
    <property type="molecule type" value="Genomic_DNA"/>
</dbReference>
<evidence type="ECO:0000256" key="7">
    <source>
        <dbReference type="ARBA" id="ARBA00022989"/>
    </source>
</evidence>
<dbReference type="InterPro" id="IPR036286">
    <property type="entry name" value="LexA/Signal_pep-like_sf"/>
</dbReference>
<dbReference type="InterPro" id="IPR037730">
    <property type="entry name" value="IMP2"/>
</dbReference>
<evidence type="ECO:0000256" key="3">
    <source>
        <dbReference type="ARBA" id="ARBA00022670"/>
    </source>
</evidence>
<dbReference type="Proteomes" id="UP001152607">
    <property type="component" value="Unassembled WGS sequence"/>
</dbReference>
<accession>A0A9W4XJ80</accession>
<evidence type="ECO:0000256" key="2">
    <source>
        <dbReference type="ARBA" id="ARBA00007066"/>
    </source>
</evidence>
<organism evidence="14 15">
    <name type="scientific">Periconia digitata</name>
    <dbReference type="NCBI Taxonomy" id="1303443"/>
    <lineage>
        <taxon>Eukaryota</taxon>
        <taxon>Fungi</taxon>
        <taxon>Dikarya</taxon>
        <taxon>Ascomycota</taxon>
        <taxon>Pezizomycotina</taxon>
        <taxon>Dothideomycetes</taxon>
        <taxon>Pleosporomycetidae</taxon>
        <taxon>Pleosporales</taxon>
        <taxon>Massarineae</taxon>
        <taxon>Periconiaceae</taxon>
        <taxon>Periconia</taxon>
    </lineage>
</organism>
<evidence type="ECO:0000256" key="4">
    <source>
        <dbReference type="ARBA" id="ARBA00022692"/>
    </source>
</evidence>
<evidence type="ECO:0000256" key="6">
    <source>
        <dbReference type="ARBA" id="ARBA00022801"/>
    </source>
</evidence>
<dbReference type="Gene3D" id="2.10.109.10">
    <property type="entry name" value="Umud Fragment, subunit A"/>
    <property type="match status" value="1"/>
</dbReference>
<evidence type="ECO:0000256" key="12">
    <source>
        <dbReference type="SAM" id="MobiDB-lite"/>
    </source>
</evidence>
<keyword evidence="8 11" id="KW-0496">Mitochondrion</keyword>
<dbReference type="EC" id="3.4.21.-" evidence="11"/>
<dbReference type="OrthoDB" id="9996127at2759"/>
<evidence type="ECO:0000256" key="8">
    <source>
        <dbReference type="ARBA" id="ARBA00023128"/>
    </source>
</evidence>
<protein>
    <recommendedName>
        <fullName evidence="11">Mitochondrial inner membrane protease subunit</fullName>
        <ecNumber evidence="11">3.4.21.-</ecNumber>
    </recommendedName>
</protein>
<feature type="active site" evidence="10">
    <location>
        <position position="150"/>
    </location>
</feature>
<feature type="active site" evidence="10">
    <location>
        <position position="100"/>
    </location>
</feature>
<sequence length="280" mass="30939">MPPKPPLRAARVSSLPKIKANSTRGPSKPARPAIPKPSSAYPSEPHGPRITQRVPPPPSRDGAHNFRTAGRYIGTGLLTIALMITTRDYFVSMDTVVGSSMAPTLSPFAHERDEQDWILIRRDIWARQSVNRGDVVTFWKPHKPNETSIKRVVAIAGDIVYPHRGYALDPAIVHAERLAGGWDGLGQPDPNAIGGEEVEVGKVVVPVGHVWVEGDNWRKSYDSCDFGPVCLGLLDGKATWVWRDWLRFREVGDERKKVKGHWTRVVPGGARREGSGLAEF</sequence>
<dbReference type="SUPFAM" id="SSF51306">
    <property type="entry name" value="LexA/Signal peptidase"/>
    <property type="match status" value="1"/>
</dbReference>
<dbReference type="CDD" id="cd06530">
    <property type="entry name" value="S26_SPase_I"/>
    <property type="match status" value="1"/>
</dbReference>